<dbReference type="Gene3D" id="2.130.10.30">
    <property type="entry name" value="Regulator of chromosome condensation 1/beta-lactamase-inhibitor protein II"/>
    <property type="match status" value="2"/>
</dbReference>
<dbReference type="SUPFAM" id="SSF50985">
    <property type="entry name" value="RCC1/BLIP-II"/>
    <property type="match status" value="2"/>
</dbReference>
<feature type="transmembrane region" description="Helical" evidence="4">
    <location>
        <begin position="937"/>
        <end position="960"/>
    </location>
</feature>
<accession>A0A2R5GKH5</accession>
<proteinExistence type="predicted"/>
<feature type="transmembrane region" description="Helical" evidence="4">
    <location>
        <begin position="566"/>
        <end position="588"/>
    </location>
</feature>
<dbReference type="PANTHER" id="PTHR31610">
    <property type="entry name" value="SLR0360 PROTEIN"/>
    <property type="match status" value="1"/>
</dbReference>
<feature type="repeat" description="RCC1" evidence="2">
    <location>
        <begin position="224"/>
        <end position="281"/>
    </location>
</feature>
<gene>
    <name evidence="6" type="ORF">FCC1311_045972</name>
</gene>
<evidence type="ECO:0000256" key="2">
    <source>
        <dbReference type="PROSITE-ProRule" id="PRU00235"/>
    </source>
</evidence>
<reference evidence="6 7" key="1">
    <citation type="submission" date="2017-12" db="EMBL/GenBank/DDBJ databases">
        <title>Sequencing, de novo assembly and annotation of complete genome of a new Thraustochytrid species, strain FCC1311.</title>
        <authorList>
            <person name="Sedici K."/>
            <person name="Godart F."/>
            <person name="Aiese Cigliano R."/>
            <person name="Sanseverino W."/>
            <person name="Barakat M."/>
            <person name="Ortet P."/>
            <person name="Marechal E."/>
            <person name="Cagnac O."/>
            <person name="Amato A."/>
        </authorList>
    </citation>
    <scope>NUCLEOTIDE SEQUENCE [LARGE SCALE GENOMIC DNA]</scope>
</reference>
<feature type="transmembrane region" description="Helical" evidence="4">
    <location>
        <begin position="595"/>
        <end position="615"/>
    </location>
</feature>
<dbReference type="PROSITE" id="PS50012">
    <property type="entry name" value="RCC1_3"/>
    <property type="match status" value="7"/>
</dbReference>
<feature type="transmembrane region" description="Helical" evidence="4">
    <location>
        <begin position="787"/>
        <end position="808"/>
    </location>
</feature>
<feature type="transmembrane region" description="Helical" evidence="4">
    <location>
        <begin position="621"/>
        <end position="639"/>
    </location>
</feature>
<keyword evidence="7" id="KW-1185">Reference proteome</keyword>
<feature type="repeat" description="RCC1" evidence="2">
    <location>
        <begin position="106"/>
        <end position="159"/>
    </location>
</feature>
<dbReference type="PRINTS" id="PR00633">
    <property type="entry name" value="RCCNDNSATION"/>
</dbReference>
<keyword evidence="1" id="KW-0677">Repeat</keyword>
<evidence type="ECO:0000259" key="5">
    <source>
        <dbReference type="Pfam" id="PF25390"/>
    </source>
</evidence>
<feature type="transmembrane region" description="Helical" evidence="4">
    <location>
        <begin position="815"/>
        <end position="833"/>
    </location>
</feature>
<dbReference type="InterPro" id="IPR009091">
    <property type="entry name" value="RCC1/BLIP-II"/>
</dbReference>
<evidence type="ECO:0000256" key="3">
    <source>
        <dbReference type="SAM" id="MobiDB-lite"/>
    </source>
</evidence>
<comment type="caution">
    <text evidence="6">The sequence shown here is derived from an EMBL/GenBank/DDBJ whole genome shotgun (WGS) entry which is preliminary data.</text>
</comment>
<feature type="repeat" description="RCC1" evidence="2">
    <location>
        <begin position="349"/>
        <end position="400"/>
    </location>
</feature>
<evidence type="ECO:0000256" key="1">
    <source>
        <dbReference type="ARBA" id="ARBA00022737"/>
    </source>
</evidence>
<feature type="transmembrane region" description="Helical" evidence="4">
    <location>
        <begin position="534"/>
        <end position="554"/>
    </location>
</feature>
<protein>
    <submittedName>
        <fullName evidence="6">RCC1 and BTB domain-containing protein 1</fullName>
    </submittedName>
</protein>
<feature type="transmembrane region" description="Helical" evidence="4">
    <location>
        <begin position="751"/>
        <end position="775"/>
    </location>
</feature>
<feature type="repeat" description="RCC1" evidence="2">
    <location>
        <begin position="53"/>
        <end position="105"/>
    </location>
</feature>
<feature type="repeat" description="RCC1" evidence="2">
    <location>
        <begin position="160"/>
        <end position="209"/>
    </location>
</feature>
<dbReference type="Pfam" id="PF25390">
    <property type="entry name" value="WD40_RLD"/>
    <property type="match status" value="1"/>
</dbReference>
<dbReference type="InterPro" id="IPR058923">
    <property type="entry name" value="RCC1-like_dom"/>
</dbReference>
<dbReference type="Pfam" id="PF00415">
    <property type="entry name" value="RCC1"/>
    <property type="match status" value="1"/>
</dbReference>
<feature type="transmembrane region" description="Helical" evidence="4">
    <location>
        <begin position="651"/>
        <end position="669"/>
    </location>
</feature>
<evidence type="ECO:0000313" key="6">
    <source>
        <dbReference type="EMBL" id="GBG28374.1"/>
    </source>
</evidence>
<organism evidence="6 7">
    <name type="scientific">Hondaea fermentalgiana</name>
    <dbReference type="NCBI Taxonomy" id="2315210"/>
    <lineage>
        <taxon>Eukaryota</taxon>
        <taxon>Sar</taxon>
        <taxon>Stramenopiles</taxon>
        <taxon>Bigyra</taxon>
        <taxon>Labyrinthulomycetes</taxon>
        <taxon>Thraustochytrida</taxon>
        <taxon>Thraustochytriidae</taxon>
        <taxon>Hondaea</taxon>
    </lineage>
</organism>
<feature type="transmembrane region" description="Helical" evidence="4">
    <location>
        <begin position="503"/>
        <end position="522"/>
    </location>
</feature>
<feature type="transmembrane region" description="Helical" evidence="4">
    <location>
        <begin position="906"/>
        <end position="930"/>
    </location>
</feature>
<dbReference type="OrthoDB" id="8068875at2759"/>
<dbReference type="AlphaFoldDB" id="A0A2R5GKH5"/>
<dbReference type="InterPro" id="IPR000408">
    <property type="entry name" value="Reg_chr_condens"/>
</dbReference>
<keyword evidence="4" id="KW-0472">Membrane</keyword>
<dbReference type="PANTHER" id="PTHR31610:SF0">
    <property type="entry name" value="SLC26A_SULP TRANSPORTER DOMAIN-CONTAINING PROTEIN"/>
    <property type="match status" value="1"/>
</dbReference>
<dbReference type="InParanoid" id="A0A2R5GKH5"/>
<evidence type="ECO:0000313" key="7">
    <source>
        <dbReference type="Proteomes" id="UP000241890"/>
    </source>
</evidence>
<name>A0A2R5GKH5_9STRA</name>
<sequence>MTTVAFGWNQNHQLGLGDTQLRVVPQVVTALEGSVVVSVVCGSRYTVALSKEGNVYSWGRGDDNQLGLSKGGALATVPRLVQTLESVRIVSIAARGAHTLALSAEGRVYAWGRNDEGQLGLGHRDPCKTPTEISFFREHETLVTKIACGKVHSVAISRAGYLYSWGDDDDGATGLAAGEAVLEPRRLPSLSDVTDVACGSRHTLVLVDDTNVDAEITVPRYMCNQLFAFGWGTYGQLGTGERKARSEPTPVYFPAPLRATQKVRITQIACGYRHSLAVLTSFEPNEDEEFSNLFAFGWNQYGQLGVTTQGASMALEPMLVTSLPSSVLHVCGGGRHTIAVVQRDSDGAKRMFAWGRNDDGQLGAGTTFSDQTSPLRVKCFGRDVAFVAAGWSHTVAILSDRVGSPDTEEAPENEHYYVPRSPSTQFLFERRQEMMRHKNSFFARMPLGSKLAQFRELFGGVLTYGNLDAGFAQFLNTLILLLNLLSSMRIRVGVEQSLVVGKIVPGATLTVFLSNIVFGAWADLKARRAEGEDFTALPHGINTVLFFAFTMLIMAPVFEKTGDAELAYHTGLACCFVLGVLELPALFLVEHIRKVVPRAAMMSAMAGVSLTFIAMTFTVQIFSNPAVAIIPMVVILTCYGSNVQLPYKVPAGLVALVLGSIIVAVARAFDLQLMDPASEQNPAADGSLHSGTGFYLPSSSLPDVFHALLDSRTWPYITVVVPMLIVNIVTNLSCFEASEAVGDSYSIRQGLALDAGMTILGSLMGCPFPTCVYIGHGAFKSMGASGGYSYISAVAVLLLGLFNGTSAVMTVVPEVAGVGILMWIGIVVTAQAFDRDDDYQMESSSSGSHAAAVALGLLPALASWGMQYIQATVPACGTVLSNPSMGLSEVHVPFDKVMRNLEANGVYVYGLIALSRGYLLSSIFLASALVEIIDRKFFNAAAWMLVGAALSFVGAVHSFELDEHGVSSSYGFPAKTEGDFPIKYAFAYSGAAVLLLLFEIREGDGSSFDGMVRGVRHFVRRRLLGKKGRGVESGAVTRHDMAPAQLAPVTALNYTASFDADEDDYSSVNETTPLQFSPSSGPIYSSTIPQMSPNTGSAAVLAEDDDEEDEEEEEDDDPRLTF</sequence>
<dbReference type="Proteomes" id="UP000241890">
    <property type="component" value="Unassembled WGS sequence"/>
</dbReference>
<feature type="transmembrane region" description="Helical" evidence="4">
    <location>
        <begin position="713"/>
        <end position="730"/>
    </location>
</feature>
<evidence type="ECO:0000256" key="4">
    <source>
        <dbReference type="SAM" id="Phobius"/>
    </source>
</evidence>
<dbReference type="PROSITE" id="PS00626">
    <property type="entry name" value="RCC1_2"/>
    <property type="match status" value="1"/>
</dbReference>
<keyword evidence="4" id="KW-0812">Transmembrane</keyword>
<feature type="compositionally biased region" description="Acidic residues" evidence="3">
    <location>
        <begin position="1102"/>
        <end position="1122"/>
    </location>
</feature>
<feature type="repeat" description="RCC1" evidence="2">
    <location>
        <begin position="291"/>
        <end position="343"/>
    </location>
</feature>
<feature type="repeat" description="RCC1" evidence="2">
    <location>
        <begin position="1"/>
        <end position="52"/>
    </location>
</feature>
<feature type="transmembrane region" description="Helical" evidence="4">
    <location>
        <begin position="980"/>
        <end position="998"/>
    </location>
</feature>
<feature type="domain" description="RCC1-like" evidence="5">
    <location>
        <begin position="77"/>
        <end position="400"/>
    </location>
</feature>
<feature type="compositionally biased region" description="Polar residues" evidence="3">
    <location>
        <begin position="1066"/>
        <end position="1097"/>
    </location>
</feature>
<feature type="region of interest" description="Disordered" evidence="3">
    <location>
        <begin position="1063"/>
        <end position="1122"/>
    </location>
</feature>
<keyword evidence="4" id="KW-1133">Transmembrane helix</keyword>
<dbReference type="EMBL" id="BEYU01000040">
    <property type="protein sequence ID" value="GBG28374.1"/>
    <property type="molecule type" value="Genomic_DNA"/>
</dbReference>